<evidence type="ECO:0000313" key="3">
    <source>
        <dbReference type="Proteomes" id="UP000030185"/>
    </source>
</evidence>
<dbReference type="Gene3D" id="3.40.630.30">
    <property type="match status" value="1"/>
</dbReference>
<dbReference type="Pfam" id="PF13673">
    <property type="entry name" value="Acetyltransf_10"/>
    <property type="match status" value="1"/>
</dbReference>
<sequence length="141" mass="16480">MEAILRLQKECYQTEAELHNEYNIPPLNQTIIEIKTEMDKGTLFLKAILNGQIVGSVRACNNNGTVYIGRLIVDKEFQNQKIGQTLMKEIETQLSNCNRYELFTGFKSAKNLFLYQKLGYREFKRQPINDNLILVYLEKIR</sequence>
<dbReference type="EMBL" id="BBLT01000015">
    <property type="protein sequence ID" value="GAL87664.1"/>
    <property type="molecule type" value="Genomic_DNA"/>
</dbReference>
<dbReference type="SUPFAM" id="SSF55729">
    <property type="entry name" value="Acyl-CoA N-acyltransferases (Nat)"/>
    <property type="match status" value="1"/>
</dbReference>
<keyword evidence="3" id="KW-1185">Reference proteome</keyword>
<dbReference type="InterPro" id="IPR016181">
    <property type="entry name" value="Acyl_CoA_acyltransferase"/>
</dbReference>
<evidence type="ECO:0000313" key="2">
    <source>
        <dbReference type="EMBL" id="GAL87664.1"/>
    </source>
</evidence>
<accession>A0A098LMC6</accession>
<reference evidence="2 3" key="1">
    <citation type="submission" date="2014-09" db="EMBL/GenBank/DDBJ databases">
        <title>Sporocytophaga myxococcoides PG-01 genome sequencing.</title>
        <authorList>
            <person name="Liu L."/>
            <person name="Gao P.J."/>
            <person name="Chen G.J."/>
            <person name="Wang L.S."/>
        </authorList>
    </citation>
    <scope>NUCLEOTIDE SEQUENCE [LARGE SCALE GENOMIC DNA]</scope>
    <source>
        <strain evidence="2 3">PG-01</strain>
    </source>
</reference>
<dbReference type="PROSITE" id="PS51186">
    <property type="entry name" value="GNAT"/>
    <property type="match status" value="1"/>
</dbReference>
<dbReference type="InterPro" id="IPR000182">
    <property type="entry name" value="GNAT_dom"/>
</dbReference>
<feature type="domain" description="N-acetyltransferase" evidence="1">
    <location>
        <begin position="1"/>
        <end position="141"/>
    </location>
</feature>
<evidence type="ECO:0000259" key="1">
    <source>
        <dbReference type="PROSITE" id="PS51186"/>
    </source>
</evidence>
<dbReference type="CDD" id="cd04301">
    <property type="entry name" value="NAT_SF"/>
    <property type="match status" value="1"/>
</dbReference>
<name>A0A098LMC6_9BACT</name>
<dbReference type="STRING" id="153721.MYP_4894"/>
<dbReference type="eggNOG" id="COG0456">
    <property type="taxonomic scope" value="Bacteria"/>
</dbReference>
<dbReference type="AlphaFoldDB" id="A0A098LMC6"/>
<organism evidence="2 3">
    <name type="scientific">Sporocytophaga myxococcoides</name>
    <dbReference type="NCBI Taxonomy" id="153721"/>
    <lineage>
        <taxon>Bacteria</taxon>
        <taxon>Pseudomonadati</taxon>
        <taxon>Bacteroidota</taxon>
        <taxon>Cytophagia</taxon>
        <taxon>Cytophagales</taxon>
        <taxon>Cytophagaceae</taxon>
        <taxon>Sporocytophaga</taxon>
    </lineage>
</organism>
<gene>
    <name evidence="2" type="ORF">MYP_4894</name>
</gene>
<dbReference type="Proteomes" id="UP000030185">
    <property type="component" value="Unassembled WGS sequence"/>
</dbReference>
<proteinExistence type="predicted"/>
<protein>
    <recommendedName>
        <fullName evidence="1">N-acetyltransferase domain-containing protein</fullName>
    </recommendedName>
</protein>
<comment type="caution">
    <text evidence="2">The sequence shown here is derived from an EMBL/GenBank/DDBJ whole genome shotgun (WGS) entry which is preliminary data.</text>
</comment>
<dbReference type="GO" id="GO:0016747">
    <property type="term" value="F:acyltransferase activity, transferring groups other than amino-acyl groups"/>
    <property type="evidence" value="ECO:0007669"/>
    <property type="project" value="InterPro"/>
</dbReference>